<reference evidence="1" key="1">
    <citation type="journal article" date="2014" name="Front. Microbiol.">
        <title>High frequency of phylogenetically diverse reductive dehalogenase-homologous genes in deep subseafloor sedimentary metagenomes.</title>
        <authorList>
            <person name="Kawai M."/>
            <person name="Futagami T."/>
            <person name="Toyoda A."/>
            <person name="Takaki Y."/>
            <person name="Nishi S."/>
            <person name="Hori S."/>
            <person name="Arai W."/>
            <person name="Tsubouchi T."/>
            <person name="Morono Y."/>
            <person name="Uchiyama I."/>
            <person name="Ito T."/>
            <person name="Fujiyama A."/>
            <person name="Inagaki F."/>
            <person name="Takami H."/>
        </authorList>
    </citation>
    <scope>NUCLEOTIDE SEQUENCE</scope>
    <source>
        <strain evidence="1">Expedition CK06-06</strain>
    </source>
</reference>
<comment type="caution">
    <text evidence="1">The sequence shown here is derived from an EMBL/GenBank/DDBJ whole genome shotgun (WGS) entry which is preliminary data.</text>
</comment>
<name>X1DAJ4_9ZZZZ</name>
<accession>X1DAJ4</accession>
<feature type="non-terminal residue" evidence="1">
    <location>
        <position position="203"/>
    </location>
</feature>
<organism evidence="1">
    <name type="scientific">marine sediment metagenome</name>
    <dbReference type="NCBI Taxonomy" id="412755"/>
    <lineage>
        <taxon>unclassified sequences</taxon>
        <taxon>metagenomes</taxon>
        <taxon>ecological metagenomes</taxon>
    </lineage>
</organism>
<gene>
    <name evidence="1" type="ORF">S01H4_39772</name>
</gene>
<sequence>MDMELEAYLRPPESPMAPYPAKVVTLATGSKMVVRQVDRSDVPILLEAIRPTLKIERDFYDIVGVRLYAELLGWYRYRVKDEFCLIGQIDGLLVGIVNSRMYSLELGISLHTLAIERGLRIGAHLFASKMEHHIEYLEQEEVLITAESPIGFRRWMIEYELEKRDGQHELGGATPFALTRDLYFRNKDRLVAGERPVPHELME</sequence>
<dbReference type="AlphaFoldDB" id="X1DAJ4"/>
<dbReference type="EMBL" id="BART01021587">
    <property type="protein sequence ID" value="GAH02074.1"/>
    <property type="molecule type" value="Genomic_DNA"/>
</dbReference>
<evidence type="ECO:0008006" key="2">
    <source>
        <dbReference type="Google" id="ProtNLM"/>
    </source>
</evidence>
<proteinExistence type="predicted"/>
<protein>
    <recommendedName>
        <fullName evidence="2">N-acetyltransferase domain-containing protein</fullName>
    </recommendedName>
</protein>
<evidence type="ECO:0000313" key="1">
    <source>
        <dbReference type="EMBL" id="GAH02074.1"/>
    </source>
</evidence>